<proteinExistence type="predicted"/>
<evidence type="ECO:0000256" key="1">
    <source>
        <dbReference type="SAM" id="MobiDB-lite"/>
    </source>
</evidence>
<dbReference type="AlphaFoldDB" id="A0A7H8NJH2"/>
<protein>
    <submittedName>
        <fullName evidence="2">L-tyrosine/L-tryptophan isonitrile synthase family protein</fullName>
    </submittedName>
</protein>
<keyword evidence="3" id="KW-1185">Reference proteome</keyword>
<dbReference type="Gene3D" id="3.30.60.140">
    <property type="match status" value="1"/>
</dbReference>
<feature type="compositionally biased region" description="Basic and acidic residues" evidence="1">
    <location>
        <begin position="8"/>
        <end position="20"/>
    </location>
</feature>
<dbReference type="EMBL" id="CP054929">
    <property type="protein sequence ID" value="QKW54699.1"/>
    <property type="molecule type" value="Genomic_DNA"/>
</dbReference>
<evidence type="ECO:0000313" key="3">
    <source>
        <dbReference type="Proteomes" id="UP000509303"/>
    </source>
</evidence>
<dbReference type="PANTHER" id="PTHR37285">
    <property type="entry name" value="SPORE WALL MATURATION PROTEIN DIT1"/>
    <property type="match status" value="1"/>
</dbReference>
<feature type="region of interest" description="Disordered" evidence="1">
    <location>
        <begin position="102"/>
        <end position="138"/>
    </location>
</feature>
<reference evidence="2 3" key="1">
    <citation type="submission" date="2020-06" db="EMBL/GenBank/DDBJ databases">
        <title>Genome mining for natural products.</title>
        <authorList>
            <person name="Zhang B."/>
            <person name="Shi J."/>
            <person name="Ge H."/>
        </authorList>
    </citation>
    <scope>NUCLEOTIDE SEQUENCE [LARGE SCALE GENOMIC DNA]</scope>
    <source>
        <strain evidence="2 3">NA00687</strain>
    </source>
</reference>
<feature type="region of interest" description="Disordered" evidence="1">
    <location>
        <begin position="1"/>
        <end position="56"/>
    </location>
</feature>
<organism evidence="2 3">
    <name type="scientific">Streptomyces buecherae</name>
    <dbReference type="NCBI Taxonomy" id="2763006"/>
    <lineage>
        <taxon>Bacteria</taxon>
        <taxon>Bacillati</taxon>
        <taxon>Actinomycetota</taxon>
        <taxon>Actinomycetes</taxon>
        <taxon>Kitasatosporales</taxon>
        <taxon>Streptomycetaceae</taxon>
        <taxon>Streptomyces</taxon>
    </lineage>
</organism>
<dbReference type="Pfam" id="PF05141">
    <property type="entry name" value="DIT1_PvcA"/>
    <property type="match status" value="1"/>
</dbReference>
<sequence>MPSTGIGRGDRRRATVREPSRLAVARCRTRSVRTPRPPERRGPRPPPSRHGAALSARSPVPICHAVTRWPTAVVFDAFAHEVPYLVSPFTFRTSPRSAIPGPARPLWAPRGSRLRATRSATPGSAPPRAPGPGRRAGTSVSYEAGWFTSIYPFISRQESAVTQVKQQATSTEILNHVFRFRRLIAGPDGGCAEKPCEACRAPHEKKVQKFLDAGEPLHFVIPAFPAKSPNGQKTLGALPDMGERLALEFLQSFCDHLSHYHAPGARVTICSDGHVFADVVGVTDEDATSYRSELEAMVRSFNGSSIGFYALADAYDSTDYDVIRDELMAKYAESLESLKHRATQDEQVRGMFNGIHRFMFEDRLAVSEGKSRSKIREEAKPIAWEVIRRSNAWSRLVAETYPDALRLSIHPQPVHSEKIGFHLVRTRDRWLTPWHGVALETGDGMFLTKRAHAEELKASLVWRGDRPSHFVAPHLTLQEVMS</sequence>
<name>A0A7H8NJH2_9ACTN</name>
<evidence type="ECO:0000313" key="2">
    <source>
        <dbReference type="EMBL" id="QKW54699.1"/>
    </source>
</evidence>
<dbReference type="PANTHER" id="PTHR37285:SF5">
    <property type="entry name" value="SPORE WALL MATURATION PROTEIN DIT1"/>
    <property type="match status" value="1"/>
</dbReference>
<dbReference type="InterPro" id="IPR007817">
    <property type="entry name" value="Isocyanide_synthase_DIT1"/>
</dbReference>
<dbReference type="Proteomes" id="UP000509303">
    <property type="component" value="Chromosome"/>
</dbReference>
<gene>
    <name evidence="2" type="ORF">HUT08_22755</name>
</gene>
<accession>A0A7H8NJH2</accession>